<dbReference type="InterPro" id="IPR001638">
    <property type="entry name" value="Solute-binding_3/MltF_N"/>
</dbReference>
<dbReference type="Proteomes" id="UP001385389">
    <property type="component" value="Chromosome"/>
</dbReference>
<proteinExistence type="predicted"/>
<dbReference type="PANTHER" id="PTHR38834">
    <property type="entry name" value="PERIPLASMIC SUBSTRATE BINDING PROTEIN FAMILY 3"/>
    <property type="match status" value="1"/>
</dbReference>
<gene>
    <name evidence="2" type="ORF">V8V93_19050</name>
</gene>
<keyword evidence="3" id="KW-1185">Reference proteome</keyword>
<name>A0ABZ2J198_9BACT</name>
<evidence type="ECO:0000259" key="1">
    <source>
        <dbReference type="SMART" id="SM00062"/>
    </source>
</evidence>
<organism evidence="2 3">
    <name type="scientific">Pseudodesulfovibrio methanolicus</name>
    <dbReference type="NCBI Taxonomy" id="3126690"/>
    <lineage>
        <taxon>Bacteria</taxon>
        <taxon>Pseudomonadati</taxon>
        <taxon>Thermodesulfobacteriota</taxon>
        <taxon>Desulfovibrionia</taxon>
        <taxon>Desulfovibrionales</taxon>
        <taxon>Desulfovibrionaceae</taxon>
    </lineage>
</organism>
<dbReference type="EMBL" id="CP146609">
    <property type="protein sequence ID" value="WWX22518.1"/>
    <property type="molecule type" value="Genomic_DNA"/>
</dbReference>
<sequence>MPARNPSRTSLPATGTASGIGPLPCLVLCVLLLLPSAAAGGPPPATDGLAGYTWLTEEYYPFNYRENGVMKGVSVDLLRMVWAELGTPEQPVESMPWARAYERLQHEPATVLFCMARTAEREHAFRWAGPIASVRFVLIARKKRHIRLDTLEDLKGLAVGTVREDISDTLLAGYQRVASIQPVARMRQNISKLMTDRLDLVAYEEGCWRKIAAREGLDPDDFETVYVLRETPVYFAFHPDTPAELVDAFQAALDRVKNRPGYRELLDAYLR</sequence>
<evidence type="ECO:0000313" key="2">
    <source>
        <dbReference type="EMBL" id="WWX22518.1"/>
    </source>
</evidence>
<dbReference type="RefSeq" id="WP_338668209.1">
    <property type="nucleotide sequence ID" value="NZ_CP146609.1"/>
</dbReference>
<dbReference type="Gene3D" id="3.40.190.10">
    <property type="entry name" value="Periplasmic binding protein-like II"/>
    <property type="match status" value="2"/>
</dbReference>
<evidence type="ECO:0000313" key="3">
    <source>
        <dbReference type="Proteomes" id="UP001385389"/>
    </source>
</evidence>
<protein>
    <submittedName>
        <fullName evidence="2">Transporter substrate-binding domain-containing protein</fullName>
    </submittedName>
</protein>
<accession>A0ABZ2J198</accession>
<reference evidence="2 3" key="1">
    <citation type="submission" date="2024-03" db="EMBL/GenBank/DDBJ databases">
        <title>Phenotype and Genome Characterization of a Sulfate-Reducing Bacterium Pseudodesulfovibrio sp. strain 5S69, isolated from Petroleum Reservoir in Tatarstan (Russia).</title>
        <authorList>
            <person name="Bidzhieva S.K."/>
            <person name="Kadnikov V."/>
            <person name="Tourova T.P."/>
            <person name="Samigullina S.R."/>
            <person name="Sokolova D.S."/>
            <person name="Poltaraus A.B."/>
            <person name="Avtukh A.N."/>
            <person name="Tereshina V.M."/>
            <person name="Mardanov A.V."/>
            <person name="Nazina T.N."/>
        </authorList>
    </citation>
    <scope>NUCLEOTIDE SEQUENCE [LARGE SCALE GENOMIC DNA]</scope>
    <source>
        <strain evidence="2 3">5S69</strain>
    </source>
</reference>
<dbReference type="PANTHER" id="PTHR38834:SF3">
    <property type="entry name" value="SOLUTE-BINDING PROTEIN FAMILY 3_N-TERMINAL DOMAIN-CONTAINING PROTEIN"/>
    <property type="match status" value="1"/>
</dbReference>
<feature type="domain" description="Solute-binding protein family 3/N-terminal" evidence="1">
    <location>
        <begin position="51"/>
        <end position="271"/>
    </location>
</feature>
<dbReference type="SMART" id="SM00062">
    <property type="entry name" value="PBPb"/>
    <property type="match status" value="1"/>
</dbReference>
<dbReference type="SUPFAM" id="SSF53850">
    <property type="entry name" value="Periplasmic binding protein-like II"/>
    <property type="match status" value="1"/>
</dbReference>
<dbReference type="Pfam" id="PF00497">
    <property type="entry name" value="SBP_bac_3"/>
    <property type="match status" value="1"/>
</dbReference>